<dbReference type="EMBL" id="BMAU01021343">
    <property type="protein sequence ID" value="GFY17090.1"/>
    <property type="molecule type" value="Genomic_DNA"/>
</dbReference>
<accession>A0A8X6VQZ9</accession>
<dbReference type="AlphaFoldDB" id="A0A8X6VQZ9"/>
<dbReference type="Proteomes" id="UP000887159">
    <property type="component" value="Unassembled WGS sequence"/>
</dbReference>
<name>A0A8X6VQZ9_TRICX</name>
<evidence type="ECO:0000313" key="1">
    <source>
        <dbReference type="EMBL" id="GFY17090.1"/>
    </source>
</evidence>
<protein>
    <submittedName>
        <fullName evidence="1">Uncharacterized protein</fullName>
    </submittedName>
</protein>
<organism evidence="1 2">
    <name type="scientific">Trichonephila clavipes</name>
    <name type="common">Golden silk orbweaver</name>
    <name type="synonym">Nephila clavipes</name>
    <dbReference type="NCBI Taxonomy" id="2585209"/>
    <lineage>
        <taxon>Eukaryota</taxon>
        <taxon>Metazoa</taxon>
        <taxon>Ecdysozoa</taxon>
        <taxon>Arthropoda</taxon>
        <taxon>Chelicerata</taxon>
        <taxon>Arachnida</taxon>
        <taxon>Araneae</taxon>
        <taxon>Araneomorphae</taxon>
        <taxon>Entelegynae</taxon>
        <taxon>Araneoidea</taxon>
        <taxon>Nephilidae</taxon>
        <taxon>Trichonephila</taxon>
    </lineage>
</organism>
<proteinExistence type="predicted"/>
<comment type="caution">
    <text evidence="1">The sequence shown here is derived from an EMBL/GenBank/DDBJ whole genome shotgun (WGS) entry which is preliminary data.</text>
</comment>
<evidence type="ECO:0000313" key="2">
    <source>
        <dbReference type="Proteomes" id="UP000887159"/>
    </source>
</evidence>
<sequence>MPDERKVLSYSGKPNEIFLWSFIRNLVPFVAKQPLRPGHQHSLVDAVAFSSYPRHVGLERDLVIWLAKELFEKL</sequence>
<reference evidence="1" key="1">
    <citation type="submission" date="2020-08" db="EMBL/GenBank/DDBJ databases">
        <title>Multicomponent nature underlies the extraordinary mechanical properties of spider dragline silk.</title>
        <authorList>
            <person name="Kono N."/>
            <person name="Nakamura H."/>
            <person name="Mori M."/>
            <person name="Yoshida Y."/>
            <person name="Ohtoshi R."/>
            <person name="Malay A.D."/>
            <person name="Moran D.A.P."/>
            <person name="Tomita M."/>
            <person name="Numata K."/>
            <person name="Arakawa K."/>
        </authorList>
    </citation>
    <scope>NUCLEOTIDE SEQUENCE</scope>
</reference>
<gene>
    <name evidence="1" type="ORF">TNCV_1088661</name>
</gene>
<keyword evidence="2" id="KW-1185">Reference proteome</keyword>